<evidence type="ECO:0000313" key="3">
    <source>
        <dbReference type="EMBL" id="CAA2961311.1"/>
    </source>
</evidence>
<organism evidence="3 4">
    <name type="scientific">Olea europaea subsp. europaea</name>
    <dbReference type="NCBI Taxonomy" id="158383"/>
    <lineage>
        <taxon>Eukaryota</taxon>
        <taxon>Viridiplantae</taxon>
        <taxon>Streptophyta</taxon>
        <taxon>Embryophyta</taxon>
        <taxon>Tracheophyta</taxon>
        <taxon>Spermatophyta</taxon>
        <taxon>Magnoliopsida</taxon>
        <taxon>eudicotyledons</taxon>
        <taxon>Gunneridae</taxon>
        <taxon>Pentapetalae</taxon>
        <taxon>asterids</taxon>
        <taxon>lamiids</taxon>
        <taxon>Lamiales</taxon>
        <taxon>Oleaceae</taxon>
        <taxon>Oleeae</taxon>
        <taxon>Olea</taxon>
    </lineage>
</organism>
<dbReference type="PANTHER" id="PTHR44137">
    <property type="entry name" value="BNAC03G44070D PROTEIN"/>
    <property type="match status" value="1"/>
</dbReference>
<name>A0A8S0Q337_OLEEU</name>
<gene>
    <name evidence="3" type="ORF">OLEA9_A056596</name>
</gene>
<feature type="domain" description="Zinc beta-ribbon" evidence="2">
    <location>
        <begin position="25"/>
        <end position="58"/>
    </location>
</feature>
<accession>A0A8S0Q337</accession>
<dbReference type="OrthoDB" id="10250354at2759"/>
<dbReference type="Proteomes" id="UP000594638">
    <property type="component" value="Unassembled WGS sequence"/>
</dbReference>
<keyword evidence="4" id="KW-1185">Reference proteome</keyword>
<dbReference type="Pfam" id="PF23551">
    <property type="entry name" value="Zn_ribbon_20"/>
    <property type="match status" value="1"/>
</dbReference>
<sequence length="203" mass="22146">MECNKDRGTSSQPLPSPPPSRPETFWSSCNGCRMQYEYLKMYLNQSLVCPNCLLPFLATEKPAPSSGKIRSTPGPWSVLQQQKQGMFDGSGGSGSATFTPDKTDFPSASEKAIKKRRINGQNSKGTKDRNQMTAGSRATRTISSGNPKGNLGAERIYSASDKSTSRKEFSKSDLRTLLMGRAKVEILEKLNQWGIGAELDGAK</sequence>
<dbReference type="AlphaFoldDB" id="A0A8S0Q337"/>
<protein>
    <recommendedName>
        <fullName evidence="2">Zinc beta-ribbon domain-containing protein</fullName>
    </recommendedName>
</protein>
<dbReference type="PANTHER" id="PTHR44137:SF61">
    <property type="entry name" value="J DOMAIN-CONTAINING PROTEIN"/>
    <property type="match status" value="1"/>
</dbReference>
<dbReference type="EMBL" id="CACTIH010000526">
    <property type="protein sequence ID" value="CAA2961311.1"/>
    <property type="molecule type" value="Genomic_DNA"/>
</dbReference>
<proteinExistence type="predicted"/>
<comment type="caution">
    <text evidence="3">The sequence shown here is derived from an EMBL/GenBank/DDBJ whole genome shotgun (WGS) entry which is preliminary data.</text>
</comment>
<evidence type="ECO:0000256" key="1">
    <source>
        <dbReference type="SAM" id="MobiDB-lite"/>
    </source>
</evidence>
<dbReference type="Gramene" id="OE9A056596T1">
    <property type="protein sequence ID" value="OE9A056596C1"/>
    <property type="gene ID" value="OE9A056596"/>
</dbReference>
<evidence type="ECO:0000313" key="4">
    <source>
        <dbReference type="Proteomes" id="UP000594638"/>
    </source>
</evidence>
<reference evidence="3 4" key="1">
    <citation type="submission" date="2019-12" db="EMBL/GenBank/DDBJ databases">
        <authorList>
            <person name="Alioto T."/>
            <person name="Alioto T."/>
            <person name="Gomez Garrido J."/>
        </authorList>
    </citation>
    <scope>NUCLEOTIDE SEQUENCE [LARGE SCALE GENOMIC DNA]</scope>
</reference>
<evidence type="ECO:0000259" key="2">
    <source>
        <dbReference type="Pfam" id="PF23551"/>
    </source>
</evidence>
<feature type="compositionally biased region" description="Polar residues" evidence="1">
    <location>
        <begin position="131"/>
        <end position="147"/>
    </location>
</feature>
<feature type="region of interest" description="Disordered" evidence="1">
    <location>
        <begin position="88"/>
        <end position="153"/>
    </location>
</feature>
<feature type="region of interest" description="Disordered" evidence="1">
    <location>
        <begin position="1"/>
        <end position="23"/>
    </location>
</feature>
<dbReference type="InterPro" id="IPR056988">
    <property type="entry name" value="Zn_ribbon_pln"/>
</dbReference>